<protein>
    <submittedName>
        <fullName evidence="2">Uncharacterized protein</fullName>
    </submittedName>
</protein>
<evidence type="ECO:0000313" key="2">
    <source>
        <dbReference type="EMBL" id="BAF90028.1"/>
    </source>
</evidence>
<dbReference type="Proteomes" id="UP000000270">
    <property type="component" value="Chromosome"/>
</dbReference>
<evidence type="ECO:0000256" key="1">
    <source>
        <dbReference type="SAM" id="SignalP"/>
    </source>
</evidence>
<name>A8ILG4_AZOC5</name>
<dbReference type="HOGENOM" id="CLU_152495_1_0_5"/>
<reference evidence="2 3" key="1">
    <citation type="journal article" date="2007" name="Appl. Environ. Microbiol.">
        <title>Rhizobial factors required for stem nodule maturation and maintenance in Sesbania rostrata-Azorhizobium caulinodans ORS571 symbiosis.</title>
        <authorList>
            <person name="Suzuki S."/>
            <person name="Aono T."/>
            <person name="Lee KB."/>
            <person name="Suzuki T."/>
            <person name="Liu CT."/>
            <person name="Miwa H."/>
            <person name="Wakao S."/>
            <person name="Iki T."/>
            <person name="Oyaizu H."/>
        </authorList>
    </citation>
    <scope>NUCLEOTIDE SEQUENCE [LARGE SCALE GENOMIC DNA]</scope>
    <source>
        <strain evidence="3">ATCC 43989 / DSM 5975 / JCM 20966 / LMG 6465 / NBRC 14845 / NCIMB 13405 / ORS 571</strain>
    </source>
</reference>
<sequence>MNNWSRAVLAPVLLAGAVVASGAALAQGLPDSRKMSCAQATGMVRQQGAVVLATSQLVYDRYVVSGAYCPMDQQTNPAWVPTRDNPQCFVGYTCYDPTRDRR</sequence>
<dbReference type="EMBL" id="AP009384">
    <property type="protein sequence ID" value="BAF90028.1"/>
    <property type="molecule type" value="Genomic_DNA"/>
</dbReference>
<dbReference type="KEGG" id="azc:AZC_4030"/>
<feature type="chain" id="PRO_5002721158" evidence="1">
    <location>
        <begin position="27"/>
        <end position="102"/>
    </location>
</feature>
<keyword evidence="1" id="KW-0732">Signal</keyword>
<dbReference type="STRING" id="438753.AZC_4030"/>
<reference evidence="3" key="2">
    <citation type="submission" date="2007-04" db="EMBL/GenBank/DDBJ databases">
        <title>Complete genome sequence of the nitrogen-fixing bacterium Azorhizobium caulinodans ORS571.</title>
        <authorList>
            <person name="Lee K.B."/>
            <person name="Backer P.D."/>
            <person name="Aono T."/>
            <person name="Liu C.T."/>
            <person name="Suzuki S."/>
            <person name="Suzuki T."/>
            <person name="Kaneko T."/>
            <person name="Yamada M."/>
            <person name="Tabata S."/>
            <person name="Kupfer D.M."/>
            <person name="Najar F.Z."/>
            <person name="Wiley G.B."/>
            <person name="Roe B."/>
            <person name="Binnewies T."/>
            <person name="Ussery D."/>
            <person name="Vereecke D."/>
            <person name="Gevers D."/>
            <person name="Holsters M."/>
            <person name="Oyaizu H."/>
        </authorList>
    </citation>
    <scope>NUCLEOTIDE SEQUENCE [LARGE SCALE GENOMIC DNA]</scope>
    <source>
        <strain evidence="3">ATCC 43989 / DSM 5975 / JCM 20966 / LMG 6465 / NBRC 14845 / NCIMB 13405 / ORS 571</strain>
    </source>
</reference>
<reference evidence="2 3" key="5">
    <citation type="journal article" date="2010" name="Appl. Environ. Microbiol.">
        <title>phrR-like gene praR of Azorhizobium caulinodans ORS571 is essential for symbiosis with Sesbania rostrata and is involved in expression of reb genes.</title>
        <authorList>
            <person name="Akiba N."/>
            <person name="Aono T."/>
            <person name="Toyazaki H."/>
            <person name="Sato S."/>
            <person name="Oyaizu H."/>
        </authorList>
    </citation>
    <scope>NUCLEOTIDE SEQUENCE [LARGE SCALE GENOMIC DNA]</scope>
    <source>
        <strain evidence="3">ATCC 43989 / DSM 5975 / JCM 20966 / LMG 6465 / NBRC 14845 / NCIMB 13405 / ORS 571</strain>
    </source>
</reference>
<reference evidence="2 3" key="4">
    <citation type="journal article" date="2009" name="Appl. Environ. Microbiol.">
        <title>Comparative genome-wide transcriptional profiling of Azorhizobium caulinodans ORS571 grown under free-living and symbiotic conditions.</title>
        <authorList>
            <person name="Tsukada S."/>
            <person name="Aono T."/>
            <person name="Akiba N."/>
            <person name="Lee KB."/>
            <person name="Liu CT."/>
            <person name="Toyazaki H."/>
            <person name="Oyaizu H."/>
        </authorList>
    </citation>
    <scope>NUCLEOTIDE SEQUENCE [LARGE SCALE GENOMIC DNA]</scope>
    <source>
        <strain evidence="3">ATCC 43989 / DSM 5975 / JCM 20966 / LMG 6465 / NBRC 14845 / NCIMB 13405 / ORS 571</strain>
    </source>
</reference>
<dbReference type="RefSeq" id="WP_012172550.1">
    <property type="nucleotide sequence ID" value="NC_009937.1"/>
</dbReference>
<dbReference type="AlphaFoldDB" id="A8ILG4"/>
<reference evidence="2 3" key="3">
    <citation type="journal article" date="2008" name="BMC Genomics">
        <title>The genome of the versatile nitrogen fixer Azorhizobium caulinodans ORS571.</title>
        <authorList>
            <person name="Lee KB."/>
            <person name="Backer P.D."/>
            <person name="Aono T."/>
            <person name="Liu CT."/>
            <person name="Suzuki S."/>
            <person name="Suzuki T."/>
            <person name="Kaneko T."/>
            <person name="Yamada M."/>
            <person name="Tabata S."/>
            <person name="Kupfer D.M."/>
            <person name="Najar F.Z."/>
            <person name="Wiley G.B."/>
            <person name="Roe B."/>
            <person name="Binnewies T.T."/>
            <person name="Ussery D.W."/>
            <person name="D'Haeze W."/>
            <person name="Herder J.D."/>
            <person name="Gevers D."/>
            <person name="Vereecke D."/>
            <person name="Holsters M."/>
            <person name="Oyaizu H."/>
        </authorList>
    </citation>
    <scope>NUCLEOTIDE SEQUENCE [LARGE SCALE GENOMIC DNA]</scope>
    <source>
        <strain evidence="3">ATCC 43989 / DSM 5975 / JCM 20966 / LMG 6465 / NBRC 14845 / NCIMB 13405 / ORS 571</strain>
    </source>
</reference>
<keyword evidence="3" id="KW-1185">Reference proteome</keyword>
<proteinExistence type="predicted"/>
<feature type="signal peptide" evidence="1">
    <location>
        <begin position="1"/>
        <end position="26"/>
    </location>
</feature>
<gene>
    <name evidence="2" type="ordered locus">AZC_4030</name>
</gene>
<evidence type="ECO:0000313" key="3">
    <source>
        <dbReference type="Proteomes" id="UP000000270"/>
    </source>
</evidence>
<dbReference type="eggNOG" id="ENOG50334BK">
    <property type="taxonomic scope" value="Bacteria"/>
</dbReference>
<organism evidence="2 3">
    <name type="scientific">Azorhizobium caulinodans (strain ATCC 43989 / DSM 5975 / JCM 20966 / LMG 6465 / NBRC 14845 / NCIMB 13405 / ORS 571)</name>
    <dbReference type="NCBI Taxonomy" id="438753"/>
    <lineage>
        <taxon>Bacteria</taxon>
        <taxon>Pseudomonadati</taxon>
        <taxon>Pseudomonadota</taxon>
        <taxon>Alphaproteobacteria</taxon>
        <taxon>Hyphomicrobiales</taxon>
        <taxon>Xanthobacteraceae</taxon>
        <taxon>Azorhizobium</taxon>
    </lineage>
</organism>
<reference evidence="2 3" key="6">
    <citation type="journal article" date="2011" name="Appl. Environ. Microbiol.">
        <title>Involvement of the azorhizobial chromosome partition gene (parA) in the onset of bacteroid differentiation during Sesbania rostrata stem nodule development.</title>
        <authorList>
            <person name="Liu CT."/>
            <person name="Lee KB."/>
            <person name="Wang YS."/>
            <person name="Peng MH."/>
            <person name="Lee KT."/>
            <person name="Suzuki S."/>
            <person name="Suzuki T."/>
            <person name="Oyaizu H."/>
        </authorList>
    </citation>
    <scope>NUCLEOTIDE SEQUENCE [LARGE SCALE GENOMIC DNA]</scope>
    <source>
        <strain evidence="3">ATCC 43989 / DSM 5975 / JCM 20966 / LMG 6465 / NBRC 14845 / NCIMB 13405 / ORS 571</strain>
    </source>
</reference>
<accession>A8ILG4</accession>